<evidence type="ECO:0000256" key="7">
    <source>
        <dbReference type="ARBA" id="ARBA00023027"/>
    </source>
</evidence>
<keyword evidence="6 10" id="KW-1133">Transmembrane helix</keyword>
<proteinExistence type="inferred from homology"/>
<evidence type="ECO:0000256" key="4">
    <source>
        <dbReference type="ARBA" id="ARBA00022692"/>
    </source>
</evidence>
<reference evidence="11" key="1">
    <citation type="submission" date="2016-02" db="EMBL/GenBank/DDBJ databases">
        <authorList>
            <person name="Wen L."/>
            <person name="He K."/>
            <person name="Yang H."/>
        </authorList>
    </citation>
    <scope>NUCLEOTIDE SEQUENCE</scope>
</reference>
<protein>
    <recommendedName>
        <fullName evidence="3">NADH-ubiquinone oxidoreductase chain 4L</fullName>
    </recommendedName>
    <alternativeName>
        <fullName evidence="9">NADH dehydrogenase subunit 4L</fullName>
    </alternativeName>
</protein>
<feature type="transmembrane region" description="Helical" evidence="10">
    <location>
        <begin position="27"/>
        <end position="47"/>
    </location>
</feature>
<evidence type="ECO:0000256" key="8">
    <source>
        <dbReference type="ARBA" id="ARBA00023136"/>
    </source>
</evidence>
<evidence type="ECO:0000256" key="1">
    <source>
        <dbReference type="ARBA" id="ARBA00004141"/>
    </source>
</evidence>
<dbReference type="InterPro" id="IPR039428">
    <property type="entry name" value="NUOK/Mnh_C1-like"/>
</dbReference>
<accession>A0A1D8BES4</accession>
<organism evidence="11">
    <name type="scientific">Phascolosoma pacificum</name>
    <dbReference type="NCBI Taxonomy" id="1634976"/>
    <lineage>
        <taxon>Eukaryota</taxon>
        <taxon>Metazoa</taxon>
        <taxon>Spiralia</taxon>
        <taxon>Lophotrochozoa</taxon>
        <taxon>Annelida</taxon>
        <taxon>Sipuncula</taxon>
        <taxon>Phascolosomatidea</taxon>
        <taxon>Phascolosomatiformes</taxon>
        <taxon>Phascolosomatidae</taxon>
        <taxon>Phascolosoma</taxon>
    </lineage>
</organism>
<evidence type="ECO:0000256" key="9">
    <source>
        <dbReference type="ARBA" id="ARBA00031586"/>
    </source>
</evidence>
<keyword evidence="11" id="KW-0496">Mitochondrion</keyword>
<sequence length="94" mass="10548">MFFSFSLYLLIFPFTTISAFLLQRKQFLMTLLLLEALALALLINAFFSTLSTLFLALIILPMAGCEASLGLSLLVIMARQFGSDMLSNLTMNKW</sequence>
<comment type="subcellular location">
    <subcellularLocation>
        <location evidence="1">Membrane</location>
        <topology evidence="1">Multi-pass membrane protein</topology>
    </subcellularLocation>
</comment>
<name>A0A1D8BES4_9ANNE</name>
<feature type="transmembrane region" description="Helical" evidence="10">
    <location>
        <begin position="53"/>
        <end position="76"/>
    </location>
</feature>
<dbReference type="RefSeq" id="YP_009308163.1">
    <property type="nucleotide sequence ID" value="NC_031412.1"/>
</dbReference>
<evidence type="ECO:0000256" key="6">
    <source>
        <dbReference type="ARBA" id="ARBA00022989"/>
    </source>
</evidence>
<keyword evidence="5" id="KW-1278">Translocase</keyword>
<dbReference type="EMBL" id="KU820989">
    <property type="protein sequence ID" value="AOS53043.1"/>
    <property type="molecule type" value="Genomic_DNA"/>
</dbReference>
<dbReference type="Pfam" id="PF00420">
    <property type="entry name" value="Oxidored_q2"/>
    <property type="match status" value="1"/>
</dbReference>
<evidence type="ECO:0000313" key="11">
    <source>
        <dbReference type="EMBL" id="AOS53043.1"/>
    </source>
</evidence>
<keyword evidence="8 10" id="KW-0472">Membrane</keyword>
<feature type="transmembrane region" description="Helical" evidence="10">
    <location>
        <begin position="6"/>
        <end position="22"/>
    </location>
</feature>
<dbReference type="Gene3D" id="1.10.287.3510">
    <property type="match status" value="1"/>
</dbReference>
<dbReference type="GO" id="GO:0016020">
    <property type="term" value="C:membrane"/>
    <property type="evidence" value="ECO:0007669"/>
    <property type="project" value="UniProtKB-SubCell"/>
</dbReference>
<evidence type="ECO:0000256" key="10">
    <source>
        <dbReference type="SAM" id="Phobius"/>
    </source>
</evidence>
<dbReference type="GeneID" id="29291998"/>
<keyword evidence="7" id="KW-0520">NAD</keyword>
<evidence type="ECO:0000256" key="5">
    <source>
        <dbReference type="ARBA" id="ARBA00022967"/>
    </source>
</evidence>
<evidence type="ECO:0000256" key="2">
    <source>
        <dbReference type="ARBA" id="ARBA00010519"/>
    </source>
</evidence>
<evidence type="ECO:0000256" key="3">
    <source>
        <dbReference type="ARBA" id="ARBA00016612"/>
    </source>
</evidence>
<keyword evidence="4 10" id="KW-0812">Transmembrane</keyword>
<dbReference type="AlphaFoldDB" id="A0A1D8BES4"/>
<geneLocation type="mitochondrion" evidence="11"/>
<gene>
    <name evidence="11" type="primary">ND4L</name>
</gene>
<dbReference type="CTD" id="4539"/>
<comment type="similarity">
    <text evidence="2">Belongs to the complex I subunit 4L family.</text>
</comment>